<dbReference type="Proteomes" id="UP000467841">
    <property type="component" value="Unassembled WGS sequence"/>
</dbReference>
<dbReference type="EMBL" id="CACVBM020001385">
    <property type="protein sequence ID" value="CAA7048294.1"/>
    <property type="molecule type" value="Genomic_DNA"/>
</dbReference>
<dbReference type="GO" id="GO:0006183">
    <property type="term" value="P:GTP biosynthetic process"/>
    <property type="evidence" value="ECO:0007669"/>
    <property type="project" value="TreeGrafter"/>
</dbReference>
<dbReference type="GO" id="GO:0006177">
    <property type="term" value="P:GMP biosynthetic process"/>
    <property type="evidence" value="ECO:0007669"/>
    <property type="project" value="UniProtKB-KW"/>
</dbReference>
<keyword evidence="7" id="KW-0520">NAD</keyword>
<evidence type="ECO:0000256" key="4">
    <source>
        <dbReference type="ARBA" id="ARBA00022755"/>
    </source>
</evidence>
<dbReference type="GO" id="GO:0003938">
    <property type="term" value="F:IMP dehydrogenase activity"/>
    <property type="evidence" value="ECO:0007669"/>
    <property type="project" value="UniProtKB-EC"/>
</dbReference>
<comment type="catalytic activity">
    <reaction evidence="8">
        <text>IMP + NAD(+) + H2O = XMP + NADH + H(+)</text>
        <dbReference type="Rhea" id="RHEA:11708"/>
        <dbReference type="ChEBI" id="CHEBI:15377"/>
        <dbReference type="ChEBI" id="CHEBI:15378"/>
        <dbReference type="ChEBI" id="CHEBI:57464"/>
        <dbReference type="ChEBI" id="CHEBI:57540"/>
        <dbReference type="ChEBI" id="CHEBI:57945"/>
        <dbReference type="ChEBI" id="CHEBI:58053"/>
        <dbReference type="EC" id="1.1.1.205"/>
    </reaction>
</comment>
<reference evidence="10" key="1">
    <citation type="submission" date="2020-01" db="EMBL/GenBank/DDBJ databases">
        <authorList>
            <person name="Mishra B."/>
        </authorList>
    </citation>
    <scope>NUCLEOTIDE SEQUENCE [LARGE SCALE GENOMIC DNA]</scope>
</reference>
<dbReference type="AlphaFoldDB" id="A0A6D2K2C1"/>
<comment type="caution">
    <text evidence="10">The sequence shown here is derived from an EMBL/GenBank/DDBJ whole genome shotgun (WGS) entry which is preliminary data.</text>
</comment>
<evidence type="ECO:0000259" key="9">
    <source>
        <dbReference type="Pfam" id="PF00478"/>
    </source>
</evidence>
<evidence type="ECO:0000256" key="6">
    <source>
        <dbReference type="ARBA" id="ARBA00023002"/>
    </source>
</evidence>
<proteinExistence type="inferred from homology"/>
<dbReference type="PROSITE" id="PS00487">
    <property type="entry name" value="IMP_DH_GMP_RED"/>
    <property type="match status" value="1"/>
</dbReference>
<sequence>MKIYDYMKSCDGSDYSAPWDIDLDKIEALLKDKQKALWFLKDMAQNLIQAVDGLRVGMGSGSICTTQEVCVVGRGQLDVHQEHGKKAKPYSTRDSHSTCISRIGKAIGVLSNLGFTMTLEVIMETVSIRNSKDIND</sequence>
<dbReference type="SUPFAM" id="SSF51412">
    <property type="entry name" value="Inosine monophosphate dehydrogenase (IMPDH)"/>
    <property type="match status" value="1"/>
</dbReference>
<dbReference type="InterPro" id="IPR005990">
    <property type="entry name" value="IMP_DH"/>
</dbReference>
<keyword evidence="3" id="KW-0332">GMP biosynthesis</keyword>
<dbReference type="GO" id="GO:0005737">
    <property type="term" value="C:cytoplasm"/>
    <property type="evidence" value="ECO:0007669"/>
    <property type="project" value="TreeGrafter"/>
</dbReference>
<keyword evidence="6" id="KW-0560">Oxidoreductase</keyword>
<evidence type="ECO:0000256" key="2">
    <source>
        <dbReference type="ARBA" id="ARBA00005502"/>
    </source>
</evidence>
<dbReference type="Pfam" id="PF00478">
    <property type="entry name" value="IMPDH"/>
    <property type="match status" value="1"/>
</dbReference>
<dbReference type="PANTHER" id="PTHR11911">
    <property type="entry name" value="INOSINE-5-MONOPHOSPHATE DEHYDROGENASE RELATED"/>
    <property type="match status" value="1"/>
</dbReference>
<keyword evidence="4" id="KW-0658">Purine biosynthesis</keyword>
<keyword evidence="5" id="KW-0630">Potassium</keyword>
<name>A0A6D2K2C1_9BRAS</name>
<evidence type="ECO:0000256" key="1">
    <source>
        <dbReference type="ARBA" id="ARBA00001958"/>
    </source>
</evidence>
<evidence type="ECO:0000313" key="11">
    <source>
        <dbReference type="Proteomes" id="UP000467841"/>
    </source>
</evidence>
<dbReference type="InterPro" id="IPR001093">
    <property type="entry name" value="IMP_DH_GMPRt"/>
</dbReference>
<organism evidence="10 11">
    <name type="scientific">Microthlaspi erraticum</name>
    <dbReference type="NCBI Taxonomy" id="1685480"/>
    <lineage>
        <taxon>Eukaryota</taxon>
        <taxon>Viridiplantae</taxon>
        <taxon>Streptophyta</taxon>
        <taxon>Embryophyta</taxon>
        <taxon>Tracheophyta</taxon>
        <taxon>Spermatophyta</taxon>
        <taxon>Magnoliopsida</taxon>
        <taxon>eudicotyledons</taxon>
        <taxon>Gunneridae</taxon>
        <taxon>Pentapetalae</taxon>
        <taxon>rosids</taxon>
        <taxon>malvids</taxon>
        <taxon>Brassicales</taxon>
        <taxon>Brassicaceae</taxon>
        <taxon>Coluteocarpeae</taxon>
        <taxon>Microthlaspi</taxon>
    </lineage>
</organism>
<evidence type="ECO:0000256" key="7">
    <source>
        <dbReference type="ARBA" id="ARBA00023027"/>
    </source>
</evidence>
<evidence type="ECO:0000256" key="3">
    <source>
        <dbReference type="ARBA" id="ARBA00022749"/>
    </source>
</evidence>
<comment type="similarity">
    <text evidence="2">Belongs to the IMPDH/GMPR family.</text>
</comment>
<dbReference type="InterPro" id="IPR015875">
    <property type="entry name" value="IMP_DH/GMP_Rdtase_CS"/>
</dbReference>
<accession>A0A6D2K2C1</accession>
<dbReference type="OrthoDB" id="1688120at2759"/>
<keyword evidence="11" id="KW-1185">Reference proteome</keyword>
<gene>
    <name evidence="10" type="ORF">MERR_LOCUS35529</name>
</gene>
<dbReference type="PANTHER" id="PTHR11911:SF111">
    <property type="entry name" value="INOSINE-5'-MONOPHOSPHATE DEHYDROGENASE"/>
    <property type="match status" value="1"/>
</dbReference>
<feature type="domain" description="IMP dehydrogenase/GMP reductase" evidence="9">
    <location>
        <begin position="42"/>
        <end position="86"/>
    </location>
</feature>
<evidence type="ECO:0000256" key="5">
    <source>
        <dbReference type="ARBA" id="ARBA00022958"/>
    </source>
</evidence>
<dbReference type="Gene3D" id="3.20.20.70">
    <property type="entry name" value="Aldolase class I"/>
    <property type="match status" value="1"/>
</dbReference>
<comment type="cofactor">
    <cofactor evidence="1">
        <name>K(+)</name>
        <dbReference type="ChEBI" id="CHEBI:29103"/>
    </cofactor>
</comment>
<protein>
    <recommendedName>
        <fullName evidence="9">IMP dehydrogenase/GMP reductase domain-containing protein</fullName>
    </recommendedName>
</protein>
<dbReference type="InterPro" id="IPR013785">
    <property type="entry name" value="Aldolase_TIM"/>
</dbReference>
<evidence type="ECO:0000256" key="8">
    <source>
        <dbReference type="ARBA" id="ARBA00048028"/>
    </source>
</evidence>
<evidence type="ECO:0000313" key="10">
    <source>
        <dbReference type="EMBL" id="CAA7048294.1"/>
    </source>
</evidence>